<evidence type="ECO:0000256" key="1">
    <source>
        <dbReference type="ARBA" id="ARBA00004123"/>
    </source>
</evidence>
<evidence type="ECO:0000256" key="4">
    <source>
        <dbReference type="ARBA" id="ARBA00023163"/>
    </source>
</evidence>
<dbReference type="Pfam" id="PF02186">
    <property type="entry name" value="TFIIE_beta"/>
    <property type="match status" value="1"/>
</dbReference>
<keyword evidence="10" id="KW-1185">Reference proteome</keyword>
<dbReference type="GO" id="GO:0006367">
    <property type="term" value="P:transcription initiation at RNA polymerase II promoter"/>
    <property type="evidence" value="ECO:0007669"/>
    <property type="project" value="InterPro"/>
</dbReference>
<evidence type="ECO:0000313" key="9">
    <source>
        <dbReference type="EMBL" id="TFY64607.1"/>
    </source>
</evidence>
<accession>A0A4Y9YSD2</accession>
<dbReference type="PANTHER" id="PTHR12716">
    <property type="entry name" value="TRANSCRIPTION INITIATION FACTOR IIE, BETA SUBUNIT"/>
    <property type="match status" value="1"/>
</dbReference>
<keyword evidence="3" id="KW-0238">DNA-binding</keyword>
<dbReference type="GO" id="GO:0001097">
    <property type="term" value="F:TFIIH-class transcription factor complex binding"/>
    <property type="evidence" value="ECO:0007669"/>
    <property type="project" value="TreeGrafter"/>
</dbReference>
<dbReference type="GO" id="GO:0003677">
    <property type="term" value="F:DNA binding"/>
    <property type="evidence" value="ECO:0007669"/>
    <property type="project" value="UniProtKB-KW"/>
</dbReference>
<dbReference type="InterPro" id="IPR040501">
    <property type="entry name" value="TFA2_Winged_2"/>
</dbReference>
<dbReference type="InterPro" id="IPR016656">
    <property type="entry name" value="TFIIE-bsu"/>
</dbReference>
<dbReference type="Proteomes" id="UP000298327">
    <property type="component" value="Unassembled WGS sequence"/>
</dbReference>
<proteinExistence type="predicted"/>
<evidence type="ECO:0000313" key="10">
    <source>
        <dbReference type="Proteomes" id="UP000298327"/>
    </source>
</evidence>
<dbReference type="EMBL" id="SEOQ01000367">
    <property type="protein sequence ID" value="TFY64607.1"/>
    <property type="molecule type" value="Genomic_DNA"/>
</dbReference>
<dbReference type="Pfam" id="PF18121">
    <property type="entry name" value="TFA2_Winged_2"/>
    <property type="match status" value="1"/>
</dbReference>
<evidence type="ECO:0000256" key="2">
    <source>
        <dbReference type="ARBA" id="ARBA00023015"/>
    </source>
</evidence>
<reference evidence="9 10" key="1">
    <citation type="submission" date="2019-02" db="EMBL/GenBank/DDBJ databases">
        <title>Genome sequencing of the rare red list fungi Dentipellis fragilis.</title>
        <authorList>
            <person name="Buettner E."/>
            <person name="Kellner H."/>
        </authorList>
    </citation>
    <scope>NUCLEOTIDE SEQUENCE [LARGE SCALE GENOMIC DNA]</scope>
    <source>
        <strain evidence="9 10">DSM 105465</strain>
    </source>
</reference>
<name>A0A4Y9YSD2_9AGAM</name>
<feature type="domain" description="TFIIE beta" evidence="8">
    <location>
        <begin position="73"/>
        <end position="150"/>
    </location>
</feature>
<dbReference type="PROSITE" id="PS51351">
    <property type="entry name" value="TFIIE_BETA_C"/>
    <property type="match status" value="1"/>
</dbReference>
<feature type="compositionally biased region" description="Basic residues" evidence="7">
    <location>
        <begin position="286"/>
        <end position="295"/>
    </location>
</feature>
<organism evidence="9 10">
    <name type="scientific">Dentipellis fragilis</name>
    <dbReference type="NCBI Taxonomy" id="205917"/>
    <lineage>
        <taxon>Eukaryota</taxon>
        <taxon>Fungi</taxon>
        <taxon>Dikarya</taxon>
        <taxon>Basidiomycota</taxon>
        <taxon>Agaricomycotina</taxon>
        <taxon>Agaricomycetes</taxon>
        <taxon>Russulales</taxon>
        <taxon>Hericiaceae</taxon>
        <taxon>Dentipellis</taxon>
    </lineage>
</organism>
<sequence>MGRPARATPASRPHHRPVSPATLPPSKMCSPASIPSHGTHIHPRRPPRALLHSPLTSTRKHVIDTLSHKDVVYSQPADTGTGTNINTQLLYALNHLKSVHGPMRLQDIAIVTNTPLDTDSVLLEKFKQHDRVEFDPKTGLYSFRHDYNFRNKAALLTEIQRATRNGGGLSVRTLKESWKEAPAAIEELEKEGEVFVTRTLKDGQMRMVFWNEIKVEKDPNQVEEEILEDDDPGKIAKARAGLGVEKEFNDLWHSLKVPNDVDLLKQLASEGLQATAAEAPVPKGPAGKKKGKKSFTKFRQVRITNTHLKGQIDLSRDYVPPGK</sequence>
<comment type="function">
    <text evidence="6">Recruits TFIIH to the initiation complex and stimulates the RNA polymerase II C-terminal domain kinase and DNA-dependent ATPase activities of TFIIH. Both TFIIH and TFIIE are required for promoter clearance by RNA polymerase.</text>
</comment>
<evidence type="ECO:0000256" key="7">
    <source>
        <dbReference type="SAM" id="MobiDB-lite"/>
    </source>
</evidence>
<keyword evidence="4" id="KW-0804">Transcription</keyword>
<evidence type="ECO:0000256" key="3">
    <source>
        <dbReference type="ARBA" id="ARBA00023125"/>
    </source>
</evidence>
<protein>
    <recommendedName>
        <fullName evidence="8">TFIIE beta domain-containing protein</fullName>
    </recommendedName>
</protein>
<dbReference type="OrthoDB" id="3907302at2759"/>
<evidence type="ECO:0000256" key="5">
    <source>
        <dbReference type="ARBA" id="ARBA00023242"/>
    </source>
</evidence>
<feature type="region of interest" description="Disordered" evidence="7">
    <location>
        <begin position="1"/>
        <end position="53"/>
    </location>
</feature>
<evidence type="ECO:0000256" key="6">
    <source>
        <dbReference type="ARBA" id="ARBA00025581"/>
    </source>
</evidence>
<evidence type="ECO:0000259" key="8">
    <source>
        <dbReference type="PROSITE" id="PS51351"/>
    </source>
</evidence>
<gene>
    <name evidence="9" type="ORF">EVG20_g5883</name>
</gene>
<dbReference type="GO" id="GO:0005673">
    <property type="term" value="C:transcription factor TFIIE complex"/>
    <property type="evidence" value="ECO:0007669"/>
    <property type="project" value="InterPro"/>
</dbReference>
<dbReference type="STRING" id="205917.A0A4Y9YSD2"/>
<keyword evidence="2" id="KW-0805">Transcription regulation</keyword>
<comment type="caution">
    <text evidence="9">The sequence shown here is derived from an EMBL/GenBank/DDBJ whole genome shotgun (WGS) entry which is preliminary data.</text>
</comment>
<feature type="compositionally biased region" description="Low complexity" evidence="7">
    <location>
        <begin position="276"/>
        <end position="285"/>
    </location>
</feature>
<dbReference type="InterPro" id="IPR003166">
    <property type="entry name" value="TFIIE_bsu_DNA-bd"/>
</dbReference>
<dbReference type="CDD" id="cd07977">
    <property type="entry name" value="TFIIE_beta_winged_helix"/>
    <property type="match status" value="1"/>
</dbReference>
<keyword evidence="5" id="KW-0539">Nucleus</keyword>
<feature type="region of interest" description="Disordered" evidence="7">
    <location>
        <begin position="276"/>
        <end position="295"/>
    </location>
</feature>
<comment type="subcellular location">
    <subcellularLocation>
        <location evidence="1">Nucleus</location>
    </subcellularLocation>
</comment>
<dbReference type="PANTHER" id="PTHR12716:SF8">
    <property type="entry name" value="TRANSCRIPTION INITIATION FACTOR IIE SUBUNIT BETA"/>
    <property type="match status" value="1"/>
</dbReference>
<dbReference type="AlphaFoldDB" id="A0A4Y9YSD2"/>